<sequence length="147" mass="16176">DSHDEQLLKQWNQNIDTMLIVAILFSAVVTAFVIFTVQTLGPSAQDLTNTLLMDIAQSLKNPQANTAEPNSVPVAFNVSSINVWVNGLWFISLACSLGAAIGMLIKQLLNAYSAGLPSSHQVRACIRQHRYDALIKWKTPEILVFLP</sequence>
<feature type="transmembrane region" description="Helical" evidence="1">
    <location>
        <begin position="18"/>
        <end position="37"/>
    </location>
</feature>
<keyword evidence="1" id="KW-1133">Transmembrane helix</keyword>
<feature type="non-terminal residue" evidence="3">
    <location>
        <position position="1"/>
    </location>
</feature>
<gene>
    <name evidence="3" type="ORF">GYMLUDRAFT_146120</name>
</gene>
<feature type="transmembrane region" description="Helical" evidence="1">
    <location>
        <begin position="83"/>
        <end position="105"/>
    </location>
</feature>
<protein>
    <recommendedName>
        <fullName evidence="2">DUF6535 domain-containing protein</fullName>
    </recommendedName>
</protein>
<keyword evidence="4" id="KW-1185">Reference proteome</keyword>
<evidence type="ECO:0000256" key="1">
    <source>
        <dbReference type="SAM" id="Phobius"/>
    </source>
</evidence>
<dbReference type="OrthoDB" id="3219854at2759"/>
<keyword evidence="1" id="KW-0812">Transmembrane</keyword>
<dbReference type="Pfam" id="PF20153">
    <property type="entry name" value="DUF6535"/>
    <property type="match status" value="1"/>
</dbReference>
<dbReference type="Proteomes" id="UP000053593">
    <property type="component" value="Unassembled WGS sequence"/>
</dbReference>
<proteinExistence type="predicted"/>
<dbReference type="HOGENOM" id="CLU_018688_1_2_1"/>
<evidence type="ECO:0000313" key="4">
    <source>
        <dbReference type="Proteomes" id="UP000053593"/>
    </source>
</evidence>
<dbReference type="EMBL" id="KN834830">
    <property type="protein sequence ID" value="KIK53314.1"/>
    <property type="molecule type" value="Genomic_DNA"/>
</dbReference>
<feature type="domain" description="DUF6535" evidence="2">
    <location>
        <begin position="2"/>
        <end position="147"/>
    </location>
</feature>
<evidence type="ECO:0000313" key="3">
    <source>
        <dbReference type="EMBL" id="KIK53314.1"/>
    </source>
</evidence>
<evidence type="ECO:0000259" key="2">
    <source>
        <dbReference type="Pfam" id="PF20153"/>
    </source>
</evidence>
<dbReference type="AlphaFoldDB" id="A0A0D0BUR3"/>
<dbReference type="InterPro" id="IPR045338">
    <property type="entry name" value="DUF6535"/>
</dbReference>
<name>A0A0D0BUR3_9AGAR</name>
<reference evidence="3 4" key="1">
    <citation type="submission" date="2014-04" db="EMBL/GenBank/DDBJ databases">
        <title>Evolutionary Origins and Diversification of the Mycorrhizal Mutualists.</title>
        <authorList>
            <consortium name="DOE Joint Genome Institute"/>
            <consortium name="Mycorrhizal Genomics Consortium"/>
            <person name="Kohler A."/>
            <person name="Kuo A."/>
            <person name="Nagy L.G."/>
            <person name="Floudas D."/>
            <person name="Copeland A."/>
            <person name="Barry K.W."/>
            <person name="Cichocki N."/>
            <person name="Veneault-Fourrey C."/>
            <person name="LaButti K."/>
            <person name="Lindquist E.A."/>
            <person name="Lipzen A."/>
            <person name="Lundell T."/>
            <person name="Morin E."/>
            <person name="Murat C."/>
            <person name="Riley R."/>
            <person name="Ohm R."/>
            <person name="Sun H."/>
            <person name="Tunlid A."/>
            <person name="Henrissat B."/>
            <person name="Grigoriev I.V."/>
            <person name="Hibbett D.S."/>
            <person name="Martin F."/>
        </authorList>
    </citation>
    <scope>NUCLEOTIDE SEQUENCE [LARGE SCALE GENOMIC DNA]</scope>
    <source>
        <strain evidence="3 4">FD-317 M1</strain>
    </source>
</reference>
<feature type="non-terminal residue" evidence="3">
    <location>
        <position position="147"/>
    </location>
</feature>
<accession>A0A0D0BUR3</accession>
<keyword evidence="1" id="KW-0472">Membrane</keyword>
<organism evidence="3 4">
    <name type="scientific">Collybiopsis luxurians FD-317 M1</name>
    <dbReference type="NCBI Taxonomy" id="944289"/>
    <lineage>
        <taxon>Eukaryota</taxon>
        <taxon>Fungi</taxon>
        <taxon>Dikarya</taxon>
        <taxon>Basidiomycota</taxon>
        <taxon>Agaricomycotina</taxon>
        <taxon>Agaricomycetes</taxon>
        <taxon>Agaricomycetidae</taxon>
        <taxon>Agaricales</taxon>
        <taxon>Marasmiineae</taxon>
        <taxon>Omphalotaceae</taxon>
        <taxon>Collybiopsis</taxon>
        <taxon>Collybiopsis luxurians</taxon>
    </lineage>
</organism>